<keyword evidence="3" id="KW-0547">Nucleotide-binding</keyword>
<reference evidence="7" key="1">
    <citation type="submission" date="2021-01" db="EMBL/GenBank/DDBJ databases">
        <authorList>
            <person name="Corre E."/>
            <person name="Pelletier E."/>
            <person name="Niang G."/>
            <person name="Scheremetjew M."/>
            <person name="Finn R."/>
            <person name="Kale V."/>
            <person name="Holt S."/>
            <person name="Cochrane G."/>
            <person name="Meng A."/>
            <person name="Brown T."/>
            <person name="Cohen L."/>
        </authorList>
    </citation>
    <scope>NUCLEOTIDE SEQUENCE</scope>
    <source>
        <strain evidence="7">B650</strain>
    </source>
</reference>
<dbReference type="GO" id="GO:0004674">
    <property type="term" value="F:protein serine/threonine kinase activity"/>
    <property type="evidence" value="ECO:0007669"/>
    <property type="project" value="UniProtKB-KW"/>
</dbReference>
<name>A0A7S2P5Y1_9STRA</name>
<accession>A0A7S2P5Y1</accession>
<dbReference type="PROSITE" id="PS50011">
    <property type="entry name" value="PROTEIN_KINASE_DOM"/>
    <property type="match status" value="1"/>
</dbReference>
<evidence type="ECO:0000256" key="1">
    <source>
        <dbReference type="ARBA" id="ARBA00022527"/>
    </source>
</evidence>
<evidence type="ECO:0000313" key="7">
    <source>
        <dbReference type="EMBL" id="CAD9578055.1"/>
    </source>
</evidence>
<dbReference type="InterPro" id="IPR000719">
    <property type="entry name" value="Prot_kinase_dom"/>
</dbReference>
<evidence type="ECO:0000256" key="4">
    <source>
        <dbReference type="ARBA" id="ARBA00022777"/>
    </source>
</evidence>
<dbReference type="PANTHER" id="PTHR24345">
    <property type="entry name" value="SERINE/THREONINE-PROTEIN KINASE PLK"/>
    <property type="match status" value="1"/>
</dbReference>
<gene>
    <name evidence="7" type="ORF">LDAN0321_LOCUS9505</name>
</gene>
<dbReference type="Pfam" id="PF00069">
    <property type="entry name" value="Pkinase"/>
    <property type="match status" value="1"/>
</dbReference>
<organism evidence="7">
    <name type="scientific">Leptocylindrus danicus</name>
    <dbReference type="NCBI Taxonomy" id="163516"/>
    <lineage>
        <taxon>Eukaryota</taxon>
        <taxon>Sar</taxon>
        <taxon>Stramenopiles</taxon>
        <taxon>Ochrophyta</taxon>
        <taxon>Bacillariophyta</taxon>
        <taxon>Coscinodiscophyceae</taxon>
        <taxon>Chaetocerotophycidae</taxon>
        <taxon>Leptocylindrales</taxon>
        <taxon>Leptocylindraceae</taxon>
        <taxon>Leptocylindrus</taxon>
    </lineage>
</organism>
<feature type="domain" description="Protein kinase" evidence="6">
    <location>
        <begin position="75"/>
        <end position="372"/>
    </location>
</feature>
<dbReference type="GO" id="GO:0005634">
    <property type="term" value="C:nucleus"/>
    <property type="evidence" value="ECO:0007669"/>
    <property type="project" value="TreeGrafter"/>
</dbReference>
<proteinExistence type="predicted"/>
<dbReference type="PROSITE" id="PS00109">
    <property type="entry name" value="PROTEIN_KINASE_TYR"/>
    <property type="match status" value="1"/>
</dbReference>
<dbReference type="FunFam" id="1.10.510.10:FF:001786">
    <property type="entry name" value="Ser/thr kinase"/>
    <property type="match status" value="1"/>
</dbReference>
<dbReference type="AlphaFoldDB" id="A0A7S2P5Y1"/>
<sequence length="389" mass="44105">MEEGPAQHSRLTFREIEVTGDPVRPLDFPPPIVHTGASDNDSRIINHRTGQPIPVQDAVLYRIPPNAGGQPEEGFWFRKQLKDAIYGSVWAALVVRRLYHEAYGFVWMTTDEYVAIKRLSWAVVHRLRGRHMEDPLKEVACLQLIGNDHPNVLGCRVVLQDKNYLYIVSPYCNRGDLFENVTHRAGDEGLYEPEARYWFRQILQGLHHLQSRGICHRDLSLENILVNDNDSLIIDMGMCLRVPYSSSAGDGSISDVYNGTARRLIVPQGSCGKLNYMSPEIFANFEAFDGFAIDLWAAGAILYIMLTGFPPWDTPQLTDMRFEVIVTGRLNEQLQAWEVDISDEAADLLQGMLQLDPRNRLTLAQVMTHPWVMDDDVRLPPGDDDSESD</sequence>
<protein>
    <recommendedName>
        <fullName evidence="6">Protein kinase domain-containing protein</fullName>
    </recommendedName>
</protein>
<evidence type="ECO:0000256" key="2">
    <source>
        <dbReference type="ARBA" id="ARBA00022679"/>
    </source>
</evidence>
<evidence type="ECO:0000256" key="5">
    <source>
        <dbReference type="ARBA" id="ARBA00022840"/>
    </source>
</evidence>
<keyword evidence="1" id="KW-0723">Serine/threonine-protein kinase</keyword>
<dbReference type="InterPro" id="IPR008266">
    <property type="entry name" value="Tyr_kinase_AS"/>
</dbReference>
<dbReference type="GO" id="GO:0005524">
    <property type="term" value="F:ATP binding"/>
    <property type="evidence" value="ECO:0007669"/>
    <property type="project" value="UniProtKB-KW"/>
</dbReference>
<evidence type="ECO:0000256" key="3">
    <source>
        <dbReference type="ARBA" id="ARBA00022741"/>
    </source>
</evidence>
<dbReference type="Gene3D" id="1.10.510.10">
    <property type="entry name" value="Transferase(Phosphotransferase) domain 1"/>
    <property type="match status" value="1"/>
</dbReference>
<dbReference type="InterPro" id="IPR011009">
    <property type="entry name" value="Kinase-like_dom_sf"/>
</dbReference>
<evidence type="ECO:0000259" key="6">
    <source>
        <dbReference type="PROSITE" id="PS50011"/>
    </source>
</evidence>
<keyword evidence="4" id="KW-0418">Kinase</keyword>
<dbReference type="EMBL" id="HBGY01014675">
    <property type="protein sequence ID" value="CAD9578055.1"/>
    <property type="molecule type" value="Transcribed_RNA"/>
</dbReference>
<keyword evidence="2" id="KW-0808">Transferase</keyword>
<dbReference type="PANTHER" id="PTHR24345:SF91">
    <property type="entry name" value="SERINE_THREONINE-PROTEIN KINASE PLK4"/>
    <property type="match status" value="1"/>
</dbReference>
<dbReference type="SUPFAM" id="SSF56112">
    <property type="entry name" value="Protein kinase-like (PK-like)"/>
    <property type="match status" value="1"/>
</dbReference>
<keyword evidence="5" id="KW-0067">ATP-binding</keyword>